<evidence type="ECO:0000313" key="2">
    <source>
        <dbReference type="Proteomes" id="UP000499080"/>
    </source>
</evidence>
<gene>
    <name evidence="1" type="ORF">AVEN_253825_1</name>
</gene>
<name>A0A4Y2S6Z9_ARAVE</name>
<dbReference type="Proteomes" id="UP000499080">
    <property type="component" value="Unassembled WGS sequence"/>
</dbReference>
<comment type="caution">
    <text evidence="1">The sequence shown here is derived from an EMBL/GenBank/DDBJ whole genome shotgun (WGS) entry which is preliminary data.</text>
</comment>
<sequence>MMSTVEEEISSSNIECCSVKQFKISDVQSWAVWPSCQDLDLNAELAVESRVTKRKPVPTERSATVWRYCKRLNLDVKLEFPTCSTVDISNDRSYLKSSPRMAYLSISKM</sequence>
<proteinExistence type="predicted"/>
<reference evidence="1 2" key="1">
    <citation type="journal article" date="2019" name="Sci. Rep.">
        <title>Orb-weaving spider Araneus ventricosus genome elucidates the spidroin gene catalogue.</title>
        <authorList>
            <person name="Kono N."/>
            <person name="Nakamura H."/>
            <person name="Ohtoshi R."/>
            <person name="Moran D.A.P."/>
            <person name="Shinohara A."/>
            <person name="Yoshida Y."/>
            <person name="Fujiwara M."/>
            <person name="Mori M."/>
            <person name="Tomita M."/>
            <person name="Arakawa K."/>
        </authorList>
    </citation>
    <scope>NUCLEOTIDE SEQUENCE [LARGE SCALE GENOMIC DNA]</scope>
</reference>
<dbReference type="AlphaFoldDB" id="A0A4Y2S6Z9"/>
<accession>A0A4Y2S6Z9</accession>
<organism evidence="1 2">
    <name type="scientific">Araneus ventricosus</name>
    <name type="common">Orbweaver spider</name>
    <name type="synonym">Epeira ventricosa</name>
    <dbReference type="NCBI Taxonomy" id="182803"/>
    <lineage>
        <taxon>Eukaryota</taxon>
        <taxon>Metazoa</taxon>
        <taxon>Ecdysozoa</taxon>
        <taxon>Arthropoda</taxon>
        <taxon>Chelicerata</taxon>
        <taxon>Arachnida</taxon>
        <taxon>Araneae</taxon>
        <taxon>Araneomorphae</taxon>
        <taxon>Entelegynae</taxon>
        <taxon>Araneoidea</taxon>
        <taxon>Araneidae</taxon>
        <taxon>Araneus</taxon>
    </lineage>
</organism>
<keyword evidence="2" id="KW-1185">Reference proteome</keyword>
<evidence type="ECO:0000313" key="1">
    <source>
        <dbReference type="EMBL" id="GBN83952.1"/>
    </source>
</evidence>
<dbReference type="OrthoDB" id="6472363at2759"/>
<dbReference type="EMBL" id="BGPR01020157">
    <property type="protein sequence ID" value="GBN83952.1"/>
    <property type="molecule type" value="Genomic_DNA"/>
</dbReference>
<protein>
    <submittedName>
        <fullName evidence="1">Uncharacterized protein</fullName>
    </submittedName>
</protein>